<dbReference type="PDB" id="7N6G">
    <property type="method" value="EM"/>
    <property type="resolution" value="3.60 A"/>
    <property type="chains" value="1P=1-1023"/>
</dbReference>
<reference evidence="5" key="2">
    <citation type="journal article" date="2022" name="Nat. Struct. Mol. Biol.">
        <title>Cryo-EM structure of an active central apparatus.</title>
        <authorList>
            <person name="Han L."/>
            <person name="Rao Q."/>
            <person name="Yang R."/>
            <person name="Wang Y."/>
            <person name="Chai P."/>
            <person name="Xiong Y."/>
            <person name="Zhang K."/>
        </authorList>
    </citation>
    <scope>STRUCTURE BY ELECTRON MICROSCOPY (3.60 ANGSTROMS)</scope>
</reference>
<dbReference type="GO" id="GO:0003341">
    <property type="term" value="P:cilium movement"/>
    <property type="evidence" value="ECO:0007669"/>
    <property type="project" value="InterPro"/>
</dbReference>
<dbReference type="GeneID" id="5722860"/>
<dbReference type="KEGG" id="cre:CHLRE_11g476376v5"/>
<dbReference type="InterPro" id="IPR013197">
    <property type="entry name" value="RNA_pol_III_RPC82-rel_HTH"/>
</dbReference>
<dbReference type="Pfam" id="PF08221">
    <property type="entry name" value="HTH_9"/>
    <property type="match status" value="1"/>
</dbReference>
<feature type="domain" description="RNA polymerase III subunit RPC82-related helix-turn-helix" evidence="2">
    <location>
        <begin position="20"/>
        <end position="63"/>
    </location>
</feature>
<evidence type="ECO:0000313" key="4">
    <source>
        <dbReference type="Proteomes" id="UP000006906"/>
    </source>
</evidence>
<dbReference type="PANTHER" id="PTHR46500">
    <property type="entry name" value="CILIA- AND FLAGELLA-ASSOCIATED PROTEIN 221"/>
    <property type="match status" value="1"/>
</dbReference>
<gene>
    <name evidence="3" type="ORF">CHLRE_11g476376v5</name>
</gene>
<dbReference type="InterPro" id="IPR013783">
    <property type="entry name" value="Ig-like_fold"/>
</dbReference>
<dbReference type="EMBL" id="CM008972">
    <property type="protein sequence ID" value="PNW76793.1"/>
    <property type="molecule type" value="Genomic_DNA"/>
</dbReference>
<dbReference type="AlphaFoldDB" id="A0A2K3D8D9"/>
<reference evidence="3 4" key="1">
    <citation type="journal article" date="2007" name="Science">
        <title>The Chlamydomonas genome reveals the evolution of key animal and plant functions.</title>
        <authorList>
            <person name="Merchant S.S."/>
            <person name="Prochnik S.E."/>
            <person name="Vallon O."/>
            <person name="Harris E.H."/>
            <person name="Karpowicz S.J."/>
            <person name="Witman G.B."/>
            <person name="Terry A."/>
            <person name="Salamov A."/>
            <person name="Fritz-Laylin L.K."/>
            <person name="Marechal-Drouard L."/>
            <person name="Marshall W.F."/>
            <person name="Qu L.H."/>
            <person name="Nelson D.R."/>
            <person name="Sanderfoot A.A."/>
            <person name="Spalding M.H."/>
            <person name="Kapitonov V.V."/>
            <person name="Ren Q."/>
            <person name="Ferris P."/>
            <person name="Lindquist E."/>
            <person name="Shapiro H."/>
            <person name="Lucas S.M."/>
            <person name="Grimwood J."/>
            <person name="Schmutz J."/>
            <person name="Cardol P."/>
            <person name="Cerutti H."/>
            <person name="Chanfreau G."/>
            <person name="Chen C.L."/>
            <person name="Cognat V."/>
            <person name="Croft M.T."/>
            <person name="Dent R."/>
            <person name="Dutcher S."/>
            <person name="Fernandez E."/>
            <person name="Fukuzawa H."/>
            <person name="Gonzalez-Ballester D."/>
            <person name="Gonzalez-Halphen D."/>
            <person name="Hallmann A."/>
            <person name="Hanikenne M."/>
            <person name="Hippler M."/>
            <person name="Inwood W."/>
            <person name="Jabbari K."/>
            <person name="Kalanon M."/>
            <person name="Kuras R."/>
            <person name="Lefebvre P.A."/>
            <person name="Lemaire S.D."/>
            <person name="Lobanov A.V."/>
            <person name="Lohr M."/>
            <person name="Manuell A."/>
            <person name="Meier I."/>
            <person name="Mets L."/>
            <person name="Mittag M."/>
            <person name="Mittelmeier T."/>
            <person name="Moroney J.V."/>
            <person name="Moseley J."/>
            <person name="Napoli C."/>
            <person name="Nedelcu A.M."/>
            <person name="Niyogi K."/>
            <person name="Novoselov S.V."/>
            <person name="Paulsen I.T."/>
            <person name="Pazour G."/>
            <person name="Purton S."/>
            <person name="Ral J.P."/>
            <person name="Riano-Pachon D.M."/>
            <person name="Riekhof W."/>
            <person name="Rymarquis L."/>
            <person name="Schroda M."/>
            <person name="Stern D."/>
            <person name="Umen J."/>
            <person name="Willows R."/>
            <person name="Wilson N."/>
            <person name="Zimmer S.L."/>
            <person name="Allmer J."/>
            <person name="Balk J."/>
            <person name="Bisova K."/>
            <person name="Chen C.J."/>
            <person name="Elias M."/>
            <person name="Gendler K."/>
            <person name="Hauser C."/>
            <person name="Lamb M.R."/>
            <person name="Ledford H."/>
            <person name="Long J.C."/>
            <person name="Minagawa J."/>
            <person name="Page M.D."/>
            <person name="Pan J."/>
            <person name="Pootakham W."/>
            <person name="Roje S."/>
            <person name="Rose A."/>
            <person name="Stahlberg E."/>
            <person name="Terauchi A.M."/>
            <person name="Yang P."/>
            <person name="Ball S."/>
            <person name="Bowler C."/>
            <person name="Dieckmann C.L."/>
            <person name="Gladyshev V.N."/>
            <person name="Green P."/>
            <person name="Jorgensen R."/>
            <person name="Mayfield S."/>
            <person name="Mueller-Roeber B."/>
            <person name="Rajamani S."/>
            <person name="Sayre R.T."/>
            <person name="Brokstein P."/>
            <person name="Dubchak I."/>
            <person name="Goodstein D."/>
            <person name="Hornick L."/>
            <person name="Huang Y.W."/>
            <person name="Jhaveri J."/>
            <person name="Luo Y."/>
            <person name="Martinez D."/>
            <person name="Ngau W.C."/>
            <person name="Otillar B."/>
            <person name="Poliakov A."/>
            <person name="Porter A."/>
            <person name="Szajkowski L."/>
            <person name="Werner G."/>
            <person name="Zhou K."/>
            <person name="Grigoriev I.V."/>
            <person name="Rokhsar D.S."/>
            <person name="Grossman A.R."/>
        </authorList>
    </citation>
    <scope>NUCLEOTIDE SEQUENCE [LARGE SCALE GENOMIC DNA]</scope>
    <source>
        <strain evidence="4">CC-503</strain>
    </source>
</reference>
<dbReference type="SMR" id="A0A2K3D8D9"/>
<feature type="compositionally biased region" description="Basic residues" evidence="1">
    <location>
        <begin position="553"/>
        <end position="565"/>
    </location>
</feature>
<evidence type="ECO:0000259" key="2">
    <source>
        <dbReference type="Pfam" id="PF08221"/>
    </source>
</evidence>
<dbReference type="GO" id="GO:0044458">
    <property type="term" value="P:motile cilium assembly"/>
    <property type="evidence" value="ECO:0000318"/>
    <property type="project" value="GO_Central"/>
</dbReference>
<keyword evidence="5" id="KW-0002">3D-structure</keyword>
<dbReference type="GO" id="GO:0097729">
    <property type="term" value="C:9+2 motile cilium"/>
    <property type="evidence" value="ECO:0000318"/>
    <property type="project" value="GO_Central"/>
</dbReference>
<dbReference type="InterPro" id="IPR036388">
    <property type="entry name" value="WH-like_DNA-bd_sf"/>
</dbReference>
<dbReference type="EMDB" id="EMD-24207"/>
<feature type="region of interest" description="Disordered" evidence="1">
    <location>
        <begin position="888"/>
        <end position="914"/>
    </location>
</feature>
<feature type="compositionally biased region" description="Basic and acidic residues" evidence="1">
    <location>
        <begin position="897"/>
        <end position="908"/>
    </location>
</feature>
<evidence type="ECO:0000256" key="1">
    <source>
        <dbReference type="SAM" id="MobiDB-lite"/>
    </source>
</evidence>
<dbReference type="RefSeq" id="XP_042919639.1">
    <property type="nucleotide sequence ID" value="XM_043067634.1"/>
</dbReference>
<dbReference type="InParanoid" id="A0A2K3D8D9"/>
<dbReference type="OrthoDB" id="5538672at2759"/>
<dbReference type="Gene3D" id="2.60.40.10">
    <property type="entry name" value="Immunoglobulins"/>
    <property type="match status" value="1"/>
</dbReference>
<evidence type="ECO:0007829" key="5">
    <source>
        <dbReference type="PDB" id="7N6G"/>
    </source>
</evidence>
<protein>
    <recommendedName>
        <fullName evidence="2">RNA polymerase III subunit RPC82-related helix-turn-helix domain-containing protein</fullName>
    </recommendedName>
</protein>
<dbReference type="STRING" id="3055.A0A2K3D8D9"/>
<dbReference type="InterPro" id="IPR029676">
    <property type="entry name" value="CFAP221"/>
</dbReference>
<name>A0A2K3D8D9_CHLRE</name>
<feature type="region of interest" description="Disordered" evidence="1">
    <location>
        <begin position="582"/>
        <end position="609"/>
    </location>
</feature>
<organism evidence="3 4">
    <name type="scientific">Chlamydomonas reinhardtii</name>
    <name type="common">Chlamydomonas smithii</name>
    <dbReference type="NCBI Taxonomy" id="3055"/>
    <lineage>
        <taxon>Eukaryota</taxon>
        <taxon>Viridiplantae</taxon>
        <taxon>Chlorophyta</taxon>
        <taxon>core chlorophytes</taxon>
        <taxon>Chlorophyceae</taxon>
        <taxon>CS clade</taxon>
        <taxon>Chlamydomonadales</taxon>
        <taxon>Chlamydomonadaceae</taxon>
        <taxon>Chlamydomonas</taxon>
    </lineage>
</organism>
<evidence type="ECO:0000313" key="3">
    <source>
        <dbReference type="EMBL" id="PNW76793.1"/>
    </source>
</evidence>
<accession>A0A2K3D8D9</accession>
<feature type="region of interest" description="Disordered" evidence="1">
    <location>
        <begin position="950"/>
        <end position="973"/>
    </location>
</feature>
<dbReference type="Gene3D" id="1.10.10.10">
    <property type="entry name" value="Winged helix-like DNA-binding domain superfamily/Winged helix DNA-binding domain"/>
    <property type="match status" value="2"/>
</dbReference>
<keyword evidence="4" id="KW-1185">Reference proteome</keyword>
<dbReference type="Gramene" id="PNW76793">
    <property type="protein sequence ID" value="PNW76793"/>
    <property type="gene ID" value="CHLRE_11g476376v5"/>
</dbReference>
<dbReference type="PANTHER" id="PTHR46500:SF1">
    <property type="entry name" value="CILIA- AND FLAGELLA-ASSOCIATED PROTEIN 221"/>
    <property type="match status" value="1"/>
</dbReference>
<sequence>MVTPSGTPARHTPVPGTLRTAQKVFKLLVSKGQLQLGDIVRGTSMNPNIVKQALLILIQQNCINSYLQPGEETLRGPRPSFYLYEANTDRVLQIIRHPRFLLHIKDEAGEVAEAVIAQLLQEGRLRMDQVLGSVAARLGKALDKETRDSISNTFISLVQAHYVERSPPCSLPPPAVRPHPNSVRTRKAKSAASNTEGYAADQAAALKSFEELSFEKQRFKVPVDFEYEIVEVKPNPAFRVEPARGVVPGRGRVTVDMWFCPLALTTEEAVIEVRIAEFNSKPVQCRLTGSAFPGAGRDAALAATTAANTAAAAAVAATLGRGERTAAAATANGKHGGGGGATASGLKGADLATMEALEGGLTMQLAAKGLPVNPGGGTLRGGAGNGDAYTVAVMSHRAEAAAARDCRRDGPIRSKPPLLPATAGETEVAGVYVPDTMLLSAAEVGYVLNQSPGRLRTKDVRGAIEARKAAAAEQQAALEKVLGGSAGGGGGGRAGGGGLGGIHPLERPDIPADVKGALFRLQLALAEEAARKVALGTAPHSGQQLLTAEQVRRMQRQRQEQHRRHQLSEEKRAARRLAPELEAGGAVHQPSAPVGSSSSGGGGGSDPAFKPEWRLIEGSDWHKRTRVLDKFMRAVWRVVTHQRLQRRLERIKEVLAHLGYDKQRLAEEAANPVLLVSESDRPGTAPTKYLRPEMVRVRPLPLYRDVLFQVHHATDLSHYTDFDELAPFTSKVPLEYRLLGYAPEPLPGLTPYLPPLADQPLLEGAVEEVAAAGERLVPSGLVPPLSDYPTMPDACKNMPYITLEIGNRYGDDRVYGAPDPSYSPYGSLDVDYAVQPRQYDVYDSARHEAVASGGVRSLRGGPGLSDSWLVRQDTWAVQLGAEVVPALMSGPGAGELPEDRPEDGDKPKICPAVPTDEQLAKYLPTSSRAQELPPPPGTAASAATTHTQLDATTTPRGDPSASPSSPSTSSAAPTAYRLVRDRHVSDLEAAKAAAAAAALQAWERRLEDYNALLRRPCQFALHL</sequence>
<dbReference type="ExpressionAtlas" id="A0A2K3D8D9">
    <property type="expression patterns" value="baseline and differential"/>
</dbReference>
<feature type="region of interest" description="Disordered" evidence="1">
    <location>
        <begin position="539"/>
        <end position="570"/>
    </location>
</feature>
<proteinExistence type="evidence at protein level"/>
<dbReference type="Proteomes" id="UP000006906">
    <property type="component" value="Chromosome 11"/>
</dbReference>